<reference evidence="1" key="1">
    <citation type="submission" date="2020-04" db="EMBL/GenBank/DDBJ databases">
        <authorList>
            <person name="Chiriac C."/>
            <person name="Salcher M."/>
            <person name="Ghai R."/>
            <person name="Kavagutti S V."/>
        </authorList>
    </citation>
    <scope>NUCLEOTIDE SEQUENCE</scope>
</reference>
<dbReference type="EMBL" id="LR796220">
    <property type="protein sequence ID" value="CAB4128960.1"/>
    <property type="molecule type" value="Genomic_DNA"/>
</dbReference>
<dbReference type="EMBL" id="LR798276">
    <property type="protein sequence ID" value="CAB5219241.1"/>
    <property type="molecule type" value="Genomic_DNA"/>
</dbReference>
<proteinExistence type="predicted"/>
<name>A0A6J5L841_9CAUD</name>
<evidence type="ECO:0000313" key="1">
    <source>
        <dbReference type="EMBL" id="CAB4128960.1"/>
    </source>
</evidence>
<gene>
    <name evidence="1" type="ORF">UFOVP110_119</name>
    <name evidence="2" type="ORF">UFOVP223_45</name>
</gene>
<protein>
    <submittedName>
        <fullName evidence="1">Uncharacterized protein</fullName>
    </submittedName>
</protein>
<evidence type="ECO:0000313" key="2">
    <source>
        <dbReference type="EMBL" id="CAB5219241.1"/>
    </source>
</evidence>
<accession>A0A6J5L841</accession>
<sequence length="160" mass="18342">MEISVAKAQAKLKVNISTLEALLAEDKKNRDIYQAAREKAEKAYNLALKKWEADVKKAVLSNIKLANVRVNWSNYGSQVSVSVDVESSKLTLPERPKQDTFYENVKFKETEFPDRRDSRGYHINAATALYEMKNMLEWLDLVEGTTISRVSETKRLATWL</sequence>
<organism evidence="1">
    <name type="scientific">uncultured Caudovirales phage</name>
    <dbReference type="NCBI Taxonomy" id="2100421"/>
    <lineage>
        <taxon>Viruses</taxon>
        <taxon>Duplodnaviria</taxon>
        <taxon>Heunggongvirae</taxon>
        <taxon>Uroviricota</taxon>
        <taxon>Caudoviricetes</taxon>
        <taxon>Peduoviridae</taxon>
        <taxon>Maltschvirus</taxon>
        <taxon>Maltschvirus maltsch</taxon>
    </lineage>
</organism>